<evidence type="ECO:0000256" key="3">
    <source>
        <dbReference type="SAM" id="MobiDB-lite"/>
    </source>
</evidence>
<dbReference type="SUPFAM" id="SSF101898">
    <property type="entry name" value="NHL repeat"/>
    <property type="match status" value="1"/>
</dbReference>
<dbReference type="AlphaFoldDB" id="A0A1W0WDP3"/>
<evidence type="ECO:0000313" key="4">
    <source>
        <dbReference type="EMBL" id="OQV13335.1"/>
    </source>
</evidence>
<evidence type="ECO:0000313" key="5">
    <source>
        <dbReference type="Proteomes" id="UP000192578"/>
    </source>
</evidence>
<proteinExistence type="predicted"/>
<dbReference type="EMBL" id="MTYJ01000126">
    <property type="protein sequence ID" value="OQV13335.1"/>
    <property type="molecule type" value="Genomic_DNA"/>
</dbReference>
<dbReference type="InterPro" id="IPR011042">
    <property type="entry name" value="6-blade_b-propeller_TolB-like"/>
</dbReference>
<protein>
    <submittedName>
        <fullName evidence="4">Tripartite motif-containing protein 3</fullName>
    </submittedName>
</protein>
<dbReference type="Proteomes" id="UP000192578">
    <property type="component" value="Unassembled WGS sequence"/>
</dbReference>
<feature type="compositionally biased region" description="Polar residues" evidence="3">
    <location>
        <begin position="186"/>
        <end position="200"/>
    </location>
</feature>
<dbReference type="PANTHER" id="PTHR24104:SF57">
    <property type="entry name" value="BEE-MILK PROTEIN"/>
    <property type="match status" value="1"/>
</dbReference>
<comment type="caution">
    <text evidence="4">The sequence shown here is derived from an EMBL/GenBank/DDBJ whole genome shotgun (WGS) entry which is preliminary data.</text>
</comment>
<dbReference type="SUPFAM" id="SSF57845">
    <property type="entry name" value="B-box zinc-binding domain"/>
    <property type="match status" value="1"/>
</dbReference>
<keyword evidence="1" id="KW-0677">Repeat</keyword>
<feature type="repeat" description="NHL" evidence="2">
    <location>
        <begin position="604"/>
        <end position="643"/>
    </location>
</feature>
<dbReference type="InterPro" id="IPR001258">
    <property type="entry name" value="NHL_repeat"/>
</dbReference>
<evidence type="ECO:0000256" key="1">
    <source>
        <dbReference type="ARBA" id="ARBA00022737"/>
    </source>
</evidence>
<feature type="repeat" description="NHL" evidence="2">
    <location>
        <begin position="555"/>
        <end position="596"/>
    </location>
</feature>
<feature type="repeat" description="NHL" evidence="2">
    <location>
        <begin position="457"/>
        <end position="500"/>
    </location>
</feature>
<dbReference type="GO" id="GO:0000209">
    <property type="term" value="P:protein polyubiquitination"/>
    <property type="evidence" value="ECO:0007669"/>
    <property type="project" value="TreeGrafter"/>
</dbReference>
<evidence type="ECO:0000256" key="2">
    <source>
        <dbReference type="PROSITE-ProRule" id="PRU00504"/>
    </source>
</evidence>
<dbReference type="GO" id="GO:0043161">
    <property type="term" value="P:proteasome-mediated ubiquitin-dependent protein catabolic process"/>
    <property type="evidence" value="ECO:0007669"/>
    <property type="project" value="TreeGrafter"/>
</dbReference>
<reference evidence="5" key="1">
    <citation type="submission" date="2017-01" db="EMBL/GenBank/DDBJ databases">
        <title>Comparative genomics of anhydrobiosis in the tardigrade Hypsibius dujardini.</title>
        <authorList>
            <person name="Yoshida Y."/>
            <person name="Koutsovoulos G."/>
            <person name="Laetsch D."/>
            <person name="Stevens L."/>
            <person name="Kumar S."/>
            <person name="Horikawa D."/>
            <person name="Ishino K."/>
            <person name="Komine S."/>
            <person name="Tomita M."/>
            <person name="Blaxter M."/>
            <person name="Arakawa K."/>
        </authorList>
    </citation>
    <scope>NUCLEOTIDE SEQUENCE [LARGE SCALE GENOMIC DNA]</scope>
    <source>
        <strain evidence="5">Z151</strain>
    </source>
</reference>
<dbReference type="InterPro" id="IPR050952">
    <property type="entry name" value="TRIM-NHL_E3_ligases"/>
</dbReference>
<dbReference type="PANTHER" id="PTHR24104">
    <property type="entry name" value="E3 UBIQUITIN-PROTEIN LIGASE NHLRC1-RELATED"/>
    <property type="match status" value="1"/>
</dbReference>
<dbReference type="PROSITE" id="PS51125">
    <property type="entry name" value="NHL"/>
    <property type="match status" value="3"/>
</dbReference>
<sequence length="737" mass="79567">MTECSLDCGAADTKPGLPETCLKSSLPETCLKSSLPKTCLKSGLPETCLTSGLPETCLTSGLPETCLELGSSSCLKPGGSSCHDCNRPISKDCARQHENEDPPSLILCEGCSVVICSSCSLKPFHHDHALKSFIDARQEIKMKIRELLLSASAKITDIEAALQTSSPSPSHIPVFAGSALRRTISHTPTSRNVPATANSQRLERETSLKSSKARLEKVCLEIESLLQDDTPESVLKLKRLLTAKLLHEQTTPSSSVMHRQPAQFVPKFSRSISTGTNAANTGDTRDVVCAITSGLAKDGTVAAVPGKDVKLRLLLWSRDVRSRPPSAESLSFSLEKIGSENGEESIPPKLQQRQIRTDTFEVTLRMAKESIFRLHILLAGAPVNGSPYTVVVRSQPVREEVIRESLFSPCSSVMSGGWKGGGRPGSPRSGSVSALGGSVKRQINKVNGDMDEDDLLVMRIGSAGREAGCFLNPQDICIVDEKMVAVTDSNIGCIQLFSIDGIFLKRFGQRGRKLGQIIRPTGIAFLPKCQNRWQKDILVVADYENRTVILFSLDGECLTSFGAARLTGPKGVAVALNGDIIVADNRSNSLFVFRSCKMFKKVWSPSSTTAHLAGPHYVAVARDTGDILVSDFHHHTIKVFDSDYNYRWSFGSFNAEAGMGSFSGPTGIVSDQRGIAVADWGSGRIQLFDHSGSFLAYVTTLANPLYGPQGLAIAQDGTIFACDSGNHTVRVYRHPLA</sequence>
<organism evidence="4 5">
    <name type="scientific">Hypsibius exemplaris</name>
    <name type="common">Freshwater tardigrade</name>
    <dbReference type="NCBI Taxonomy" id="2072580"/>
    <lineage>
        <taxon>Eukaryota</taxon>
        <taxon>Metazoa</taxon>
        <taxon>Ecdysozoa</taxon>
        <taxon>Tardigrada</taxon>
        <taxon>Eutardigrada</taxon>
        <taxon>Parachela</taxon>
        <taxon>Hypsibioidea</taxon>
        <taxon>Hypsibiidae</taxon>
        <taxon>Hypsibius</taxon>
    </lineage>
</organism>
<gene>
    <name evidence="4" type="ORF">BV898_12446</name>
</gene>
<dbReference type="GO" id="GO:0061630">
    <property type="term" value="F:ubiquitin protein ligase activity"/>
    <property type="evidence" value="ECO:0007669"/>
    <property type="project" value="TreeGrafter"/>
</dbReference>
<name>A0A1W0WDP3_HYPEX</name>
<keyword evidence="5" id="KW-1185">Reference proteome</keyword>
<dbReference type="Pfam" id="PF01436">
    <property type="entry name" value="NHL"/>
    <property type="match status" value="3"/>
</dbReference>
<feature type="region of interest" description="Disordered" evidence="3">
    <location>
        <begin position="186"/>
        <end position="207"/>
    </location>
</feature>
<dbReference type="Gene3D" id="2.120.10.30">
    <property type="entry name" value="TolB, C-terminal domain"/>
    <property type="match status" value="1"/>
</dbReference>
<accession>A0A1W0WDP3</accession>
<dbReference type="OrthoDB" id="342730at2759"/>